<name>A0ABS9Z017_9MYCO</name>
<comment type="caution">
    <text evidence="1">The sequence shown here is derived from an EMBL/GenBank/DDBJ whole genome shotgun (WGS) entry which is preliminary data.</text>
</comment>
<evidence type="ECO:0000313" key="1">
    <source>
        <dbReference type="EMBL" id="MCI4676857.1"/>
    </source>
</evidence>
<protein>
    <submittedName>
        <fullName evidence="1">Cytochrome P450</fullName>
    </submittedName>
</protein>
<dbReference type="EMBL" id="JAIVFL010000001">
    <property type="protein sequence ID" value="MCI4676857.1"/>
    <property type="molecule type" value="Genomic_DNA"/>
</dbReference>
<sequence>MRLVVDLNKVPLLRNQASWDLVRDNPELVPRTVEEVQRLQGSVQFFPSRWATADIDIRTAAGRADCRCPGCGRAGTSAGS</sequence>
<dbReference type="Gene3D" id="1.10.630.10">
    <property type="entry name" value="Cytochrome P450"/>
    <property type="match status" value="1"/>
</dbReference>
<gene>
    <name evidence="1" type="ORF">K9U37_19000</name>
</gene>
<keyword evidence="2" id="KW-1185">Reference proteome</keyword>
<organism evidence="1 2">
    <name type="scientific">Candidatus Mycolicibacterium alkanivorans</name>
    <dbReference type="NCBI Taxonomy" id="2954114"/>
    <lineage>
        <taxon>Bacteria</taxon>
        <taxon>Bacillati</taxon>
        <taxon>Actinomycetota</taxon>
        <taxon>Actinomycetes</taxon>
        <taxon>Mycobacteriales</taxon>
        <taxon>Mycobacteriaceae</taxon>
        <taxon>Mycolicibacterium</taxon>
    </lineage>
</organism>
<accession>A0ABS9Z017</accession>
<reference evidence="1" key="1">
    <citation type="journal article" date="2022" name="ISME J.">
        <title>Identification of active gaseous-alkane degraders at natural gas seeps.</title>
        <authorList>
            <person name="Farhan Ul Haque M."/>
            <person name="Hernandez M."/>
            <person name="Crombie A.T."/>
            <person name="Murrell J.C."/>
        </authorList>
    </citation>
    <scope>NUCLEOTIDE SEQUENCE</scope>
    <source>
        <strain evidence="1">ANDR5</strain>
    </source>
</reference>
<proteinExistence type="predicted"/>
<dbReference type="InterPro" id="IPR036396">
    <property type="entry name" value="Cyt_P450_sf"/>
</dbReference>
<dbReference type="RefSeq" id="WP_243072999.1">
    <property type="nucleotide sequence ID" value="NZ_JAIVFL010000001.1"/>
</dbReference>
<dbReference type="Proteomes" id="UP001139068">
    <property type="component" value="Unassembled WGS sequence"/>
</dbReference>
<evidence type="ECO:0000313" key="2">
    <source>
        <dbReference type="Proteomes" id="UP001139068"/>
    </source>
</evidence>
<dbReference type="SUPFAM" id="SSF48264">
    <property type="entry name" value="Cytochrome P450"/>
    <property type="match status" value="1"/>
</dbReference>